<accession>A0AAV5QSG9</accession>
<dbReference type="GeneID" id="90075210"/>
<evidence type="ECO:0000313" key="1">
    <source>
        <dbReference type="EMBL" id="GMM37235.1"/>
    </source>
</evidence>
<evidence type="ECO:0000313" key="2">
    <source>
        <dbReference type="Proteomes" id="UP001360560"/>
    </source>
</evidence>
<comment type="caution">
    <text evidence="1">The sequence shown here is derived from an EMBL/GenBank/DDBJ whole genome shotgun (WGS) entry which is preliminary data.</text>
</comment>
<dbReference type="RefSeq" id="XP_064854231.1">
    <property type="nucleotide sequence ID" value="XM_064998159.1"/>
</dbReference>
<proteinExistence type="predicted"/>
<sequence length="866" mass="102700">MFYPRLLSRILKLQGTPFKACVKPIVLLSCRQLLGGSRHYYSTTNIFQTVVNNQEIEKDQYFQHCNDLIVASEYKKLQNEFSSGKIFEKFGAEISRPMKIIHRVAFVNHDVKLGLRLFQQYFPQELREKLSPNDRFLLIEFELPLLLFCKKFSVIYGERYPEIMELVGTIGKTPDQIINSLTKVLQAMMVKQRFLRAKQFFLGIIAENYVTEKQLTILFKIFMQFPIQPTKINELLELIYNKASFPFSPELTVSVLRYHRATMNLEQYHELYEKYGSKLLPYQQVMLKIDNEVLSLIRERDLITLYDNNTKIVNKKIAEQSLTIFKLIHQFLVTLSNEPRVNPEKKLAIRQHFLVTLCSTFAKKYYFKDLMKVRRIMNTEPLTTSQEKLFNQNLGYYFLVTRQFETHILFLREVVAKNGYQVLSKEDISQLIQNYKKTFRSRKFFLGSPKYREYRKIKDLLESFEMIYYPSKAKDYDRIISILDKGFLPEVNNFVACLHQQIYQQDISKVTMLVEFFKKLKGQYSFGTKLFLMKFQIFQYLRNLEAAGKLKMILGPAFTKFEKGKGVNQFNFNDVELRFTKQETLADDDNDTIPEFQNQVKQELEKMLAGFLEKNKSTLTLLGKVEVGLFARSLKLYEMSAEIMESCYTMMIARQASVVEGVDAKKGVDDPDKFMIQNILREKIYSTLLIDYKYLLDPKKFLETLKRVTKDAHLRVSPKFAYRISTELKHYVKLKNWQYRKDYGILMTYRYIEKFDDLLLADIKDTLARLRLVKLSEEQRFELVDDFEQVKLFVGKCYRYQQMLQARAKNEILYREKYSNLLMDMVTEWSKLQRLDKMEVLRGEELGNKVLQEESGYPEKEEEYEL</sequence>
<organism evidence="1 2">
    <name type="scientific">Saccharomycopsis crataegensis</name>
    <dbReference type="NCBI Taxonomy" id="43959"/>
    <lineage>
        <taxon>Eukaryota</taxon>
        <taxon>Fungi</taxon>
        <taxon>Dikarya</taxon>
        <taxon>Ascomycota</taxon>
        <taxon>Saccharomycotina</taxon>
        <taxon>Saccharomycetes</taxon>
        <taxon>Saccharomycopsidaceae</taxon>
        <taxon>Saccharomycopsis</taxon>
    </lineage>
</organism>
<gene>
    <name evidence="1" type="ORF">DASC09_045600</name>
</gene>
<dbReference type="Proteomes" id="UP001360560">
    <property type="component" value="Unassembled WGS sequence"/>
</dbReference>
<keyword evidence="2" id="KW-1185">Reference proteome</keyword>
<reference evidence="1 2" key="1">
    <citation type="journal article" date="2023" name="Elife">
        <title>Identification of key yeast species and microbe-microbe interactions impacting larval growth of Drosophila in the wild.</title>
        <authorList>
            <person name="Mure A."/>
            <person name="Sugiura Y."/>
            <person name="Maeda R."/>
            <person name="Honda K."/>
            <person name="Sakurai N."/>
            <person name="Takahashi Y."/>
            <person name="Watada M."/>
            <person name="Katoh T."/>
            <person name="Gotoh A."/>
            <person name="Gotoh Y."/>
            <person name="Taniguchi I."/>
            <person name="Nakamura K."/>
            <person name="Hayashi T."/>
            <person name="Katayama T."/>
            <person name="Uemura T."/>
            <person name="Hattori Y."/>
        </authorList>
    </citation>
    <scope>NUCLEOTIDE SEQUENCE [LARGE SCALE GENOMIC DNA]</scope>
    <source>
        <strain evidence="1 2">SC-9</strain>
    </source>
</reference>
<name>A0AAV5QSG9_9ASCO</name>
<dbReference type="EMBL" id="BTFZ01000011">
    <property type="protein sequence ID" value="GMM37235.1"/>
    <property type="molecule type" value="Genomic_DNA"/>
</dbReference>
<protein>
    <submittedName>
        <fullName evidence="1">Uncharacterized protein</fullName>
    </submittedName>
</protein>
<dbReference type="AlphaFoldDB" id="A0AAV5QSG9"/>